<dbReference type="Pfam" id="PF14121">
    <property type="entry name" value="Porin_10"/>
    <property type="match status" value="1"/>
</dbReference>
<organism evidence="3 4">
    <name type="scientific">Dysgonomonas alginatilytica</name>
    <dbReference type="NCBI Taxonomy" id="1605892"/>
    <lineage>
        <taxon>Bacteria</taxon>
        <taxon>Pseudomonadati</taxon>
        <taxon>Bacteroidota</taxon>
        <taxon>Bacteroidia</taxon>
        <taxon>Bacteroidales</taxon>
        <taxon>Dysgonomonadaceae</taxon>
        <taxon>Dysgonomonas</taxon>
    </lineage>
</organism>
<evidence type="ECO:0000313" key="4">
    <source>
        <dbReference type="Proteomes" id="UP000247973"/>
    </source>
</evidence>
<dbReference type="OrthoDB" id="1489309at2"/>
<feature type="region of interest" description="Disordered" evidence="1">
    <location>
        <begin position="30"/>
        <end position="52"/>
    </location>
</feature>
<keyword evidence="2" id="KW-0732">Signal</keyword>
<reference evidence="3 4" key="1">
    <citation type="submission" date="2018-03" db="EMBL/GenBank/DDBJ databases">
        <title>Genomic Encyclopedia of Archaeal and Bacterial Type Strains, Phase II (KMG-II): from individual species to whole genera.</title>
        <authorList>
            <person name="Goeker M."/>
        </authorList>
    </citation>
    <scope>NUCLEOTIDE SEQUENCE [LARGE SCALE GENOMIC DNA]</scope>
    <source>
        <strain evidence="3 4">DSM 100214</strain>
    </source>
</reference>
<evidence type="ECO:0000313" key="3">
    <source>
        <dbReference type="EMBL" id="PXV58423.1"/>
    </source>
</evidence>
<dbReference type="AlphaFoldDB" id="A0A2V3PJF8"/>
<accession>A0A2V3PJF8</accession>
<name>A0A2V3PJF8_9BACT</name>
<feature type="compositionally biased region" description="Polar residues" evidence="1">
    <location>
        <begin position="41"/>
        <end position="52"/>
    </location>
</feature>
<sequence>MKRIAFIILYICASVLVIQAQEPRFIFDNDSTKTEAPAPQRASNSKTPSVNLDSLNKVPPAVPAWNIDPRLGERIPIPMDTMLYGFHRESLVEGQGLAIGYLGNWGSPAYSKLFIEQDDASLFQFLDPYKFYYKTPGNQRFLSTKQPYSNIMYQSGGSRQSKEERFTGEISISFDKHLTVGFDIDYVYSRGFYQYNPDKQINYDFYAAYVSDKYQMHAFVANNNFTHSENGGILYDGYLNGTDPDNVGKDNTLSFQTHLSETWNYLRGKHLYMTNKYNLGYEKEGTEKFIPVASVILTNSYTDQRRRFYSRNVEALDEFYNYTPPSINTASAPVNDQMAYYSFKNTLAVSLNEGFRDWVKFGLTAFIEQDMRIFRMPGENFRWITTNDHSQKATFIGGVLSKEKGEFLRYNLYADLGVFGYNAGEYKLKADISTTINIKGQKAIVKANGYIKSLVPQFFQQDFSSKYHNWKNNDFSDTRRVFVGGEIYIPHTETRLSGGVENIKNYIYYKKTDLSVANAQYIHQEGENIQVISLRLDQNLHYGILHWDNQVSFQTSTNTDVIPVPKLSLYTNLYIKAKLAKVLTMQLGVDAHYHTKYYALGYDPALGQFVNQTDKEVGNFPFSTVYANFHLKKTRFFVMMYNVAKDFGDSNYFTVPTYPVNPMIFKFGLSWNFNN</sequence>
<gene>
    <name evidence="3" type="ORF">CLV62_1488</name>
</gene>
<feature type="signal peptide" evidence="2">
    <location>
        <begin position="1"/>
        <end position="20"/>
    </location>
</feature>
<protein>
    <submittedName>
        <fullName evidence="3">Putative beta-barrel porin</fullName>
    </submittedName>
</protein>
<keyword evidence="4" id="KW-1185">Reference proteome</keyword>
<dbReference type="InterPro" id="IPR025631">
    <property type="entry name" value="Porin_10"/>
</dbReference>
<comment type="caution">
    <text evidence="3">The sequence shown here is derived from an EMBL/GenBank/DDBJ whole genome shotgun (WGS) entry which is preliminary data.</text>
</comment>
<evidence type="ECO:0000256" key="2">
    <source>
        <dbReference type="SAM" id="SignalP"/>
    </source>
</evidence>
<dbReference type="Proteomes" id="UP000247973">
    <property type="component" value="Unassembled WGS sequence"/>
</dbReference>
<dbReference type="EMBL" id="QICL01000048">
    <property type="protein sequence ID" value="PXV58423.1"/>
    <property type="molecule type" value="Genomic_DNA"/>
</dbReference>
<proteinExistence type="predicted"/>
<feature type="chain" id="PRO_5015966621" evidence="2">
    <location>
        <begin position="21"/>
        <end position="675"/>
    </location>
</feature>
<evidence type="ECO:0000256" key="1">
    <source>
        <dbReference type="SAM" id="MobiDB-lite"/>
    </source>
</evidence>
<dbReference type="RefSeq" id="WP_110312638.1">
    <property type="nucleotide sequence ID" value="NZ_QICL01000048.1"/>
</dbReference>